<sequence>MREKLKVSTGQGGIKLLTSEDLLNWPQGSQPGFVDKPRSGARSLQFKNRRKAVSLNIDIVDWKGCKALPVVKKTSERQPRQSYDHAAAVQKNKEEQTDRKDAEKKTDNVTELTNLKDSLQALKEVNLLLQEFPTLLKSARLCSKARTKQEKNSHRAQRTGE</sequence>
<dbReference type="OrthoDB" id="6775860at2759"/>
<feature type="compositionally biased region" description="Basic and acidic residues" evidence="1">
    <location>
        <begin position="73"/>
        <end position="83"/>
    </location>
</feature>
<organism evidence="2 3">
    <name type="scientific">Araneus ventricosus</name>
    <name type="common">Orbweaver spider</name>
    <name type="synonym">Epeira ventricosa</name>
    <dbReference type="NCBI Taxonomy" id="182803"/>
    <lineage>
        <taxon>Eukaryota</taxon>
        <taxon>Metazoa</taxon>
        <taxon>Ecdysozoa</taxon>
        <taxon>Arthropoda</taxon>
        <taxon>Chelicerata</taxon>
        <taxon>Arachnida</taxon>
        <taxon>Araneae</taxon>
        <taxon>Araneomorphae</taxon>
        <taxon>Entelegynae</taxon>
        <taxon>Araneoidea</taxon>
        <taxon>Araneidae</taxon>
        <taxon>Araneus</taxon>
    </lineage>
</organism>
<feature type="compositionally biased region" description="Basic and acidic residues" evidence="1">
    <location>
        <begin position="91"/>
        <end position="108"/>
    </location>
</feature>
<reference evidence="2 3" key="1">
    <citation type="journal article" date="2019" name="Sci. Rep.">
        <title>Orb-weaving spider Araneus ventricosus genome elucidates the spidroin gene catalogue.</title>
        <authorList>
            <person name="Kono N."/>
            <person name="Nakamura H."/>
            <person name="Ohtoshi R."/>
            <person name="Moran D.A.P."/>
            <person name="Shinohara A."/>
            <person name="Yoshida Y."/>
            <person name="Fujiwara M."/>
            <person name="Mori M."/>
            <person name="Tomita M."/>
            <person name="Arakawa K."/>
        </authorList>
    </citation>
    <scope>NUCLEOTIDE SEQUENCE [LARGE SCALE GENOMIC DNA]</scope>
</reference>
<evidence type="ECO:0000313" key="3">
    <source>
        <dbReference type="Proteomes" id="UP000499080"/>
    </source>
</evidence>
<accession>A0A4Y2TDX3</accession>
<dbReference type="AlphaFoldDB" id="A0A4Y2TDX3"/>
<protein>
    <submittedName>
        <fullName evidence="2">Uncharacterized protein</fullName>
    </submittedName>
</protein>
<dbReference type="EMBL" id="BGPR01027960">
    <property type="protein sequence ID" value="GBN98844.1"/>
    <property type="molecule type" value="Genomic_DNA"/>
</dbReference>
<proteinExistence type="predicted"/>
<evidence type="ECO:0000256" key="1">
    <source>
        <dbReference type="SAM" id="MobiDB-lite"/>
    </source>
</evidence>
<gene>
    <name evidence="2" type="ORF">AVEN_64728_1</name>
</gene>
<name>A0A4Y2TDX3_ARAVE</name>
<feature type="region of interest" description="Disordered" evidence="1">
    <location>
        <begin position="73"/>
        <end position="108"/>
    </location>
</feature>
<comment type="caution">
    <text evidence="2">The sequence shown here is derived from an EMBL/GenBank/DDBJ whole genome shotgun (WGS) entry which is preliminary data.</text>
</comment>
<evidence type="ECO:0000313" key="2">
    <source>
        <dbReference type="EMBL" id="GBN98844.1"/>
    </source>
</evidence>
<keyword evidence="3" id="KW-1185">Reference proteome</keyword>
<dbReference type="Proteomes" id="UP000499080">
    <property type="component" value="Unassembled WGS sequence"/>
</dbReference>